<dbReference type="Pfam" id="PF00653">
    <property type="entry name" value="BIR"/>
    <property type="match status" value="1"/>
</dbReference>
<dbReference type="InterPro" id="IPR001370">
    <property type="entry name" value="BIR_rpt"/>
</dbReference>
<comment type="caution">
    <text evidence="2">The sequence shown here is derived from an EMBL/GenBank/DDBJ whole genome shotgun (WGS) entry which is preliminary data.</text>
</comment>
<organism evidence="2 3">
    <name type="scientific">Pomacea canaliculata</name>
    <name type="common">Golden apple snail</name>
    <dbReference type="NCBI Taxonomy" id="400727"/>
    <lineage>
        <taxon>Eukaryota</taxon>
        <taxon>Metazoa</taxon>
        <taxon>Spiralia</taxon>
        <taxon>Lophotrochozoa</taxon>
        <taxon>Mollusca</taxon>
        <taxon>Gastropoda</taxon>
        <taxon>Caenogastropoda</taxon>
        <taxon>Architaenioglossa</taxon>
        <taxon>Ampullarioidea</taxon>
        <taxon>Ampullariidae</taxon>
        <taxon>Pomacea</taxon>
    </lineage>
</organism>
<dbReference type="EMBL" id="PZQS01000006">
    <property type="protein sequence ID" value="PVD28770.1"/>
    <property type="molecule type" value="Genomic_DNA"/>
</dbReference>
<evidence type="ECO:0000313" key="3">
    <source>
        <dbReference type="Proteomes" id="UP000245119"/>
    </source>
</evidence>
<keyword evidence="3" id="KW-1185">Reference proteome</keyword>
<evidence type="ECO:0000256" key="1">
    <source>
        <dbReference type="SAM" id="MobiDB-lite"/>
    </source>
</evidence>
<proteinExistence type="predicted"/>
<accession>A0A2T7P5S5</accession>
<gene>
    <name evidence="2" type="ORF">C0Q70_11365</name>
</gene>
<name>A0A2T7P5S5_POMCA</name>
<evidence type="ECO:0000313" key="2">
    <source>
        <dbReference type="EMBL" id="PVD28770.1"/>
    </source>
</evidence>
<dbReference type="Proteomes" id="UP000245119">
    <property type="component" value="Linkage Group LG6"/>
</dbReference>
<protein>
    <submittedName>
        <fullName evidence="2">Uncharacterized protein</fullName>
    </submittedName>
</protein>
<dbReference type="PROSITE" id="PS50143">
    <property type="entry name" value="BIR_REPEAT_2"/>
    <property type="match status" value="1"/>
</dbReference>
<dbReference type="Gene3D" id="1.10.1170.10">
    <property type="entry name" value="Inhibitor Of Apoptosis Protein (2mihbC-IAP-1), Chain A"/>
    <property type="match status" value="1"/>
</dbReference>
<dbReference type="AlphaFoldDB" id="A0A2T7P5S5"/>
<reference evidence="2 3" key="1">
    <citation type="submission" date="2018-04" db="EMBL/GenBank/DDBJ databases">
        <title>The genome of golden apple snail Pomacea canaliculata provides insight into stress tolerance and invasive adaptation.</title>
        <authorList>
            <person name="Liu C."/>
            <person name="Liu B."/>
            <person name="Ren Y."/>
            <person name="Zhang Y."/>
            <person name="Wang H."/>
            <person name="Li S."/>
            <person name="Jiang F."/>
            <person name="Yin L."/>
            <person name="Zhang G."/>
            <person name="Qian W."/>
            <person name="Fan W."/>
        </authorList>
    </citation>
    <scope>NUCLEOTIDE SEQUENCE [LARGE SCALE GENOMIC DNA]</scope>
    <source>
        <strain evidence="2">SZHN2017</strain>
        <tissue evidence="2">Muscle</tissue>
    </source>
</reference>
<feature type="region of interest" description="Disordered" evidence="1">
    <location>
        <begin position="1"/>
        <end position="39"/>
    </location>
</feature>
<sequence length="176" mass="20002">MEKKIRSLPHEAEDIDDIPDELRNDDLLTMSPDGKDHPPPSMHMALSESRIQGTRSMKHLLNHHEVFRVRKPLFNIDGRSESFLAKNWSGPCIMTMAEAGFYFSDNKIASCSFCDVSIRGWLAHHCPWARHKAFSPFCAHLRRKGERGIRPSASGKRTRHDSLSSLEELKAGCGYD</sequence>
<dbReference type="SMART" id="SM00238">
    <property type="entry name" value="BIR"/>
    <property type="match status" value="1"/>
</dbReference>
<dbReference type="SUPFAM" id="SSF57924">
    <property type="entry name" value="Inhibitor of apoptosis (IAP) repeat"/>
    <property type="match status" value="1"/>
</dbReference>
<feature type="compositionally biased region" description="Basic and acidic residues" evidence="1">
    <location>
        <begin position="1"/>
        <end position="12"/>
    </location>
</feature>